<dbReference type="PANTHER" id="PTHR43124:SF3">
    <property type="entry name" value="CHLORAMPHENICOL EFFLUX PUMP RV0191"/>
    <property type="match status" value="1"/>
</dbReference>
<dbReference type="SUPFAM" id="SSF103473">
    <property type="entry name" value="MFS general substrate transporter"/>
    <property type="match status" value="1"/>
</dbReference>
<feature type="transmembrane region" description="Helical" evidence="6">
    <location>
        <begin position="57"/>
        <end position="76"/>
    </location>
</feature>
<sequence length="417" mass="43954">MATMSQAGAGKQRSARYQFIMVALLSLTFGVVFFDRNALGFLMPFIKPELGLNNSQIGMLASALSLTWAVSAFLIGRLSDSLGKRKTLLIASTVAFSLCSVLSGLAGSFALLLGARLLMGAAEGGFMPIAHTMVAAEVSPKRRGLAQGITQNFGSNLLGSFVAPVLLVGFATMFGWREAFYLAGVPGLLCALMMWFYLDEPAAPPKHDGPKASAMEVLRNRNVLICVLLSILLVSYLVICWAFMPLFLTQQRGIAPESMGWLMGSLGISATIGSFLVAGLSDKYGRKPVMTLMPLLGLLLPFGALYFDGSLWVLAIFFFIGWGVNGIFPLFMATVPSESVDPRYVATALGLSMGLGEALGGVLAPSLAGVAADAVGLQAPIWIMAGLSLASFVIAMFLKETAPSQIGKAAPVATAAE</sequence>
<dbReference type="InterPro" id="IPR011701">
    <property type="entry name" value="MFS"/>
</dbReference>
<feature type="transmembrane region" description="Helical" evidence="6">
    <location>
        <begin position="88"/>
        <end position="111"/>
    </location>
</feature>
<reference evidence="8 9" key="1">
    <citation type="submission" date="2017-03" db="EMBL/GenBank/DDBJ databases">
        <authorList>
            <person name="Afonso C.L."/>
            <person name="Miller P.J."/>
            <person name="Scott M.A."/>
            <person name="Spackman E."/>
            <person name="Goraichik I."/>
            <person name="Dimitrov K.M."/>
            <person name="Suarez D.L."/>
            <person name="Swayne D.E."/>
        </authorList>
    </citation>
    <scope>NUCLEOTIDE SEQUENCE [LARGE SCALE GENOMIC DNA]</scope>
    <source>
        <strain evidence="8 9">CECT 7751</strain>
    </source>
</reference>
<dbReference type="RefSeq" id="WP_085887241.1">
    <property type="nucleotide sequence ID" value="NZ_FWFN01000002.1"/>
</dbReference>
<dbReference type="InterPro" id="IPR020846">
    <property type="entry name" value="MFS_dom"/>
</dbReference>
<dbReference type="EMBL" id="FWFN01000002">
    <property type="protein sequence ID" value="SLN31807.1"/>
    <property type="molecule type" value="Genomic_DNA"/>
</dbReference>
<comment type="subcellular location">
    <subcellularLocation>
        <location evidence="1">Cell membrane</location>
        <topology evidence="1">Multi-pass membrane protein</topology>
    </subcellularLocation>
</comment>
<keyword evidence="4 6" id="KW-1133">Transmembrane helix</keyword>
<accession>A0A1X6YUJ2</accession>
<evidence type="ECO:0000256" key="1">
    <source>
        <dbReference type="ARBA" id="ARBA00004651"/>
    </source>
</evidence>
<dbReference type="GO" id="GO:0022857">
    <property type="term" value="F:transmembrane transporter activity"/>
    <property type="evidence" value="ECO:0007669"/>
    <property type="project" value="InterPro"/>
</dbReference>
<name>A0A1X6YUJ2_9RHOB</name>
<dbReference type="PROSITE" id="PS50850">
    <property type="entry name" value="MFS"/>
    <property type="match status" value="1"/>
</dbReference>
<keyword evidence="2" id="KW-1003">Cell membrane</keyword>
<dbReference type="OrthoDB" id="9784658at2"/>
<evidence type="ECO:0000259" key="7">
    <source>
        <dbReference type="PROSITE" id="PS50850"/>
    </source>
</evidence>
<feature type="transmembrane region" description="Helical" evidence="6">
    <location>
        <begin position="117"/>
        <end position="136"/>
    </location>
</feature>
<feature type="transmembrane region" description="Helical" evidence="6">
    <location>
        <begin position="223"/>
        <end position="247"/>
    </location>
</feature>
<feature type="transmembrane region" description="Helical" evidence="6">
    <location>
        <begin position="379"/>
        <end position="398"/>
    </location>
</feature>
<dbReference type="InterPro" id="IPR036259">
    <property type="entry name" value="MFS_trans_sf"/>
</dbReference>
<dbReference type="Gene3D" id="1.20.1250.20">
    <property type="entry name" value="MFS general substrate transporter like domains"/>
    <property type="match status" value="2"/>
</dbReference>
<evidence type="ECO:0000313" key="8">
    <source>
        <dbReference type="EMBL" id="SLN31807.1"/>
    </source>
</evidence>
<organism evidence="8 9">
    <name type="scientific">Pseudooceanicola marinus</name>
    <dbReference type="NCBI Taxonomy" id="396013"/>
    <lineage>
        <taxon>Bacteria</taxon>
        <taxon>Pseudomonadati</taxon>
        <taxon>Pseudomonadota</taxon>
        <taxon>Alphaproteobacteria</taxon>
        <taxon>Rhodobacterales</taxon>
        <taxon>Paracoccaceae</taxon>
        <taxon>Pseudooceanicola</taxon>
    </lineage>
</organism>
<evidence type="ECO:0000313" key="9">
    <source>
        <dbReference type="Proteomes" id="UP000193963"/>
    </source>
</evidence>
<keyword evidence="3 6" id="KW-0812">Transmembrane</keyword>
<feature type="transmembrane region" description="Helical" evidence="6">
    <location>
        <begin position="20"/>
        <end position="45"/>
    </location>
</feature>
<evidence type="ECO:0000256" key="3">
    <source>
        <dbReference type="ARBA" id="ARBA00022692"/>
    </source>
</evidence>
<feature type="transmembrane region" description="Helical" evidence="6">
    <location>
        <begin position="180"/>
        <end position="198"/>
    </location>
</feature>
<gene>
    <name evidence="8" type="primary">sauU_2</name>
    <name evidence="8" type="ORF">PSM7751_01383</name>
</gene>
<keyword evidence="5 6" id="KW-0472">Membrane</keyword>
<dbReference type="Pfam" id="PF07690">
    <property type="entry name" value="MFS_1"/>
    <property type="match status" value="2"/>
</dbReference>
<dbReference type="AlphaFoldDB" id="A0A1X6YUJ2"/>
<dbReference type="Proteomes" id="UP000193963">
    <property type="component" value="Unassembled WGS sequence"/>
</dbReference>
<dbReference type="InterPro" id="IPR050189">
    <property type="entry name" value="MFS_Efflux_Transporters"/>
</dbReference>
<dbReference type="PANTHER" id="PTHR43124">
    <property type="entry name" value="PURINE EFFLUX PUMP PBUE"/>
    <property type="match status" value="1"/>
</dbReference>
<evidence type="ECO:0000256" key="5">
    <source>
        <dbReference type="ARBA" id="ARBA00023136"/>
    </source>
</evidence>
<dbReference type="GO" id="GO:0005886">
    <property type="term" value="C:plasma membrane"/>
    <property type="evidence" value="ECO:0007669"/>
    <property type="project" value="UniProtKB-SubCell"/>
</dbReference>
<evidence type="ECO:0000256" key="6">
    <source>
        <dbReference type="SAM" id="Phobius"/>
    </source>
</evidence>
<feature type="transmembrane region" description="Helical" evidence="6">
    <location>
        <begin position="313"/>
        <end position="332"/>
    </location>
</feature>
<evidence type="ECO:0000256" key="4">
    <source>
        <dbReference type="ARBA" id="ARBA00022989"/>
    </source>
</evidence>
<feature type="transmembrane region" description="Helical" evidence="6">
    <location>
        <begin position="259"/>
        <end position="277"/>
    </location>
</feature>
<protein>
    <submittedName>
        <fullName evidence="8">Putative sulfoacetate transporter SauU</fullName>
    </submittedName>
</protein>
<keyword evidence="9" id="KW-1185">Reference proteome</keyword>
<feature type="domain" description="Major facilitator superfamily (MFS) profile" evidence="7">
    <location>
        <begin position="21"/>
        <end position="403"/>
    </location>
</feature>
<feature type="transmembrane region" description="Helical" evidence="6">
    <location>
        <begin position="344"/>
        <end position="367"/>
    </location>
</feature>
<feature type="transmembrane region" description="Helical" evidence="6">
    <location>
        <begin position="157"/>
        <end position="174"/>
    </location>
</feature>
<feature type="transmembrane region" description="Helical" evidence="6">
    <location>
        <begin position="289"/>
        <end position="307"/>
    </location>
</feature>
<evidence type="ECO:0000256" key="2">
    <source>
        <dbReference type="ARBA" id="ARBA00022475"/>
    </source>
</evidence>
<proteinExistence type="predicted"/>